<protein>
    <submittedName>
        <fullName evidence="1">Uncharacterized protein</fullName>
    </submittedName>
</protein>
<dbReference type="AlphaFoldDB" id="A0A167VK34"/>
<name>A0A167VK34_9EURO</name>
<comment type="caution">
    <text evidence="1">The sequence shown here is derived from an EMBL/GenBank/DDBJ whole genome shotgun (WGS) entry which is preliminary data.</text>
</comment>
<accession>A0A167VK34</accession>
<organism evidence="1 2">
    <name type="scientific">Ascosphaera apis ARSEF 7405</name>
    <dbReference type="NCBI Taxonomy" id="392613"/>
    <lineage>
        <taxon>Eukaryota</taxon>
        <taxon>Fungi</taxon>
        <taxon>Dikarya</taxon>
        <taxon>Ascomycota</taxon>
        <taxon>Pezizomycotina</taxon>
        <taxon>Eurotiomycetes</taxon>
        <taxon>Eurotiomycetidae</taxon>
        <taxon>Onygenales</taxon>
        <taxon>Ascosphaeraceae</taxon>
        <taxon>Ascosphaera</taxon>
    </lineage>
</organism>
<keyword evidence="2" id="KW-1185">Reference proteome</keyword>
<gene>
    <name evidence="1" type="ORF">AAP_05555</name>
</gene>
<evidence type="ECO:0000313" key="2">
    <source>
        <dbReference type="Proteomes" id="UP000242877"/>
    </source>
</evidence>
<proteinExistence type="predicted"/>
<evidence type="ECO:0000313" key="1">
    <source>
        <dbReference type="EMBL" id="KZZ87644.1"/>
    </source>
</evidence>
<sequence length="157" mass="17789">MPQGIAMLDPPIPTLERYIDDAYQMIEQLRCRLTHARSTPDADELWGYEWWNTIDEILAALAQVIRCTHSILFNPHLGRNETLYRTMFKAIVLQYTGLYAIAGELCLQGSREALITRLCNFMPGVPKEIVATMVPVRYSLTTKSLPLSPGPMHTVPN</sequence>
<dbReference type="VEuPathDB" id="FungiDB:AAP_05555"/>
<reference evidence="1 2" key="1">
    <citation type="journal article" date="2016" name="Genome Biol. Evol.">
        <title>Divergent and convergent evolution of fungal pathogenicity.</title>
        <authorList>
            <person name="Shang Y."/>
            <person name="Xiao G."/>
            <person name="Zheng P."/>
            <person name="Cen K."/>
            <person name="Zhan S."/>
            <person name="Wang C."/>
        </authorList>
    </citation>
    <scope>NUCLEOTIDE SEQUENCE [LARGE SCALE GENOMIC DNA]</scope>
    <source>
        <strain evidence="1 2">ARSEF 7405</strain>
    </source>
</reference>
<dbReference type="EMBL" id="AZGZ01000032">
    <property type="protein sequence ID" value="KZZ87644.1"/>
    <property type="molecule type" value="Genomic_DNA"/>
</dbReference>
<dbReference type="Proteomes" id="UP000242877">
    <property type="component" value="Unassembled WGS sequence"/>
</dbReference>